<sequence length="293" mass="31775">MSYETLTHTLDDGVLTITLDRPEQLNAFTVTMADELERSFREVNDNDDVRAVIVTGAGRAFCAGMDLSVGGNVFGLDESKRPGLADMEDLADPRIAQVRDTGGRVTLAIHDCRKPVIAAINGPAVGIGATMTLAMDARLVSEKARFGLVFGRIGIVPEAASTWFLPRIVGMADAIDLMLSADILDAEQTVARRLANGVHDTDELLGAAKELADRWTKGRSPVGVALTRQMIRRNSAYEHPVEAHRVDSLAMFWTSVGDGKEGVAAFLGKRAAEYQGRASQLPDFYDEWLSRGQ</sequence>
<accession>A0A542ED65</accession>
<dbReference type="Pfam" id="PF00378">
    <property type="entry name" value="ECH_1"/>
    <property type="match status" value="1"/>
</dbReference>
<name>A0A542ED65_9MICO</name>
<dbReference type="PANTHER" id="PTHR43684:SF4">
    <property type="entry name" value="ENOYL-COA HYDRATASE_ISOMERASE FAMILY PROTEIN (AFU_ORTHOLOGUE AFUA_1G01890)"/>
    <property type="match status" value="1"/>
</dbReference>
<evidence type="ECO:0000256" key="1">
    <source>
        <dbReference type="ARBA" id="ARBA00005254"/>
    </source>
</evidence>
<dbReference type="PANTHER" id="PTHR43684">
    <property type="match status" value="1"/>
</dbReference>
<dbReference type="CDD" id="cd06558">
    <property type="entry name" value="crotonase-like"/>
    <property type="match status" value="1"/>
</dbReference>
<evidence type="ECO:0000313" key="2">
    <source>
        <dbReference type="EMBL" id="TQJ13255.1"/>
    </source>
</evidence>
<evidence type="ECO:0000313" key="3">
    <source>
        <dbReference type="Proteomes" id="UP000320806"/>
    </source>
</evidence>
<proteinExistence type="inferred from homology"/>
<dbReference type="EMBL" id="VFMO01000001">
    <property type="protein sequence ID" value="TQJ13255.1"/>
    <property type="molecule type" value="Genomic_DNA"/>
</dbReference>
<reference evidence="2 3" key="1">
    <citation type="submission" date="2019-06" db="EMBL/GenBank/DDBJ databases">
        <title>Sequencing the genomes of 1000 actinobacteria strains.</title>
        <authorList>
            <person name="Klenk H.-P."/>
        </authorList>
    </citation>
    <scope>NUCLEOTIDE SEQUENCE [LARGE SCALE GENOMIC DNA]</scope>
    <source>
        <strain evidence="2 3">DSM 19828</strain>
    </source>
</reference>
<dbReference type="Gene3D" id="3.90.226.10">
    <property type="entry name" value="2-enoyl-CoA Hydratase, Chain A, domain 1"/>
    <property type="match status" value="1"/>
</dbReference>
<dbReference type="NCBIfam" id="NF006109">
    <property type="entry name" value="PRK08260.1"/>
    <property type="match status" value="1"/>
</dbReference>
<dbReference type="Proteomes" id="UP000320806">
    <property type="component" value="Unassembled WGS sequence"/>
</dbReference>
<comment type="similarity">
    <text evidence="1">Belongs to the enoyl-CoA hydratase/isomerase family.</text>
</comment>
<keyword evidence="3" id="KW-1185">Reference proteome</keyword>
<dbReference type="RefSeq" id="WP_141927441.1">
    <property type="nucleotide sequence ID" value="NZ_BAABCI010000015.1"/>
</dbReference>
<gene>
    <name evidence="2" type="ORF">FB459_0659</name>
</gene>
<protein>
    <submittedName>
        <fullName evidence="2">Enoyl-CoA hydratase/carnithine racemase</fullName>
    </submittedName>
</protein>
<dbReference type="OrthoDB" id="9777711at2"/>
<dbReference type="GO" id="GO:0003824">
    <property type="term" value="F:catalytic activity"/>
    <property type="evidence" value="ECO:0007669"/>
    <property type="project" value="UniProtKB-ARBA"/>
</dbReference>
<organism evidence="2 3">
    <name type="scientific">Yimella lutea</name>
    <dbReference type="NCBI Taxonomy" id="587872"/>
    <lineage>
        <taxon>Bacteria</taxon>
        <taxon>Bacillati</taxon>
        <taxon>Actinomycetota</taxon>
        <taxon>Actinomycetes</taxon>
        <taxon>Micrococcales</taxon>
        <taxon>Dermacoccaceae</taxon>
        <taxon>Yimella</taxon>
    </lineage>
</organism>
<dbReference type="AlphaFoldDB" id="A0A542ED65"/>
<dbReference type="SUPFAM" id="SSF52096">
    <property type="entry name" value="ClpP/crotonase"/>
    <property type="match status" value="1"/>
</dbReference>
<dbReference type="InterPro" id="IPR001753">
    <property type="entry name" value="Enoyl-CoA_hydra/iso"/>
</dbReference>
<dbReference type="InterPro" id="IPR051053">
    <property type="entry name" value="ECH/Chromodomain_protein"/>
</dbReference>
<dbReference type="InterPro" id="IPR029045">
    <property type="entry name" value="ClpP/crotonase-like_dom_sf"/>
</dbReference>
<comment type="caution">
    <text evidence="2">The sequence shown here is derived from an EMBL/GenBank/DDBJ whole genome shotgun (WGS) entry which is preliminary data.</text>
</comment>